<dbReference type="Pfam" id="PF08281">
    <property type="entry name" value="Sigma70_r4_2"/>
    <property type="match status" value="1"/>
</dbReference>
<keyword evidence="4" id="KW-0238">DNA-binding</keyword>
<evidence type="ECO:0000256" key="5">
    <source>
        <dbReference type="ARBA" id="ARBA00023163"/>
    </source>
</evidence>
<evidence type="ECO:0000256" key="2">
    <source>
        <dbReference type="ARBA" id="ARBA00023015"/>
    </source>
</evidence>
<proteinExistence type="inferred from homology"/>
<feature type="domain" description="RNA polymerase sigma-70 region 2" evidence="6">
    <location>
        <begin position="76"/>
        <end position="142"/>
    </location>
</feature>
<dbReference type="Gene3D" id="1.10.10.10">
    <property type="entry name" value="Winged helix-like DNA-binding domain superfamily/Winged helix DNA-binding domain"/>
    <property type="match status" value="1"/>
</dbReference>
<organism evidence="8 9">
    <name type="scientific">Pontivivens insulae</name>
    <dbReference type="NCBI Taxonomy" id="1639689"/>
    <lineage>
        <taxon>Bacteria</taxon>
        <taxon>Pseudomonadati</taxon>
        <taxon>Pseudomonadota</taxon>
        <taxon>Alphaproteobacteria</taxon>
        <taxon>Rhodobacterales</taxon>
        <taxon>Paracoccaceae</taxon>
        <taxon>Pontivivens</taxon>
    </lineage>
</organism>
<dbReference type="GO" id="GO:0016987">
    <property type="term" value="F:sigma factor activity"/>
    <property type="evidence" value="ECO:0007669"/>
    <property type="project" value="UniProtKB-KW"/>
</dbReference>
<dbReference type="InterPro" id="IPR039425">
    <property type="entry name" value="RNA_pol_sigma-70-like"/>
</dbReference>
<dbReference type="InterPro" id="IPR036388">
    <property type="entry name" value="WH-like_DNA-bd_sf"/>
</dbReference>
<evidence type="ECO:0000256" key="1">
    <source>
        <dbReference type="ARBA" id="ARBA00010641"/>
    </source>
</evidence>
<dbReference type="EMBL" id="OMKW01000002">
    <property type="protein sequence ID" value="SPF29775.1"/>
    <property type="molecule type" value="Genomic_DNA"/>
</dbReference>
<feature type="domain" description="RNA polymerase sigma factor 70 region 4 type 2" evidence="7">
    <location>
        <begin position="171"/>
        <end position="218"/>
    </location>
</feature>
<evidence type="ECO:0000259" key="7">
    <source>
        <dbReference type="Pfam" id="PF08281"/>
    </source>
</evidence>
<gene>
    <name evidence="8" type="primary">sigW</name>
    <name evidence="8" type="ORF">POI8812_02092</name>
</gene>
<sequence>MVIVATEVSEATVAAIAQQNKSALGTLSGAWFSVNAPDAPCPDGDTRALFSASRNHDAELMAAFARGDQSAARALTERHAGRALSVATRMLGETMEAQDVTQEAMLRLFRKAPDWDGERAQVSTWLYRVVSNLCIDRLRGRRSEPLDAAGEPEDETPSVDARLQQMDRAKALHAAIDRLPDRQRLAVTLRHIEELSNPEVAVVMETSVDAVESLLARGGRALRAALGRRRDDLGAME</sequence>
<dbReference type="NCBIfam" id="TIGR02937">
    <property type="entry name" value="sigma70-ECF"/>
    <property type="match status" value="1"/>
</dbReference>
<name>A0A2R8ACG7_9RHOB</name>
<evidence type="ECO:0000313" key="8">
    <source>
        <dbReference type="EMBL" id="SPF29775.1"/>
    </source>
</evidence>
<keyword evidence="3" id="KW-0731">Sigma factor</keyword>
<protein>
    <submittedName>
        <fullName evidence="8">ECF RNA polymerase sigma factor SigW</fullName>
    </submittedName>
</protein>
<dbReference type="SUPFAM" id="SSF88946">
    <property type="entry name" value="Sigma2 domain of RNA polymerase sigma factors"/>
    <property type="match status" value="1"/>
</dbReference>
<dbReference type="NCBIfam" id="NF004113">
    <property type="entry name" value="PRK05602.1"/>
    <property type="match status" value="1"/>
</dbReference>
<dbReference type="InterPro" id="IPR014284">
    <property type="entry name" value="RNA_pol_sigma-70_dom"/>
</dbReference>
<dbReference type="PANTHER" id="PTHR43133:SF8">
    <property type="entry name" value="RNA POLYMERASE SIGMA FACTOR HI_1459-RELATED"/>
    <property type="match status" value="1"/>
</dbReference>
<keyword evidence="9" id="KW-1185">Reference proteome</keyword>
<dbReference type="InterPro" id="IPR013249">
    <property type="entry name" value="RNA_pol_sigma70_r4_t2"/>
</dbReference>
<dbReference type="CDD" id="cd06171">
    <property type="entry name" value="Sigma70_r4"/>
    <property type="match status" value="1"/>
</dbReference>
<dbReference type="GO" id="GO:0006352">
    <property type="term" value="P:DNA-templated transcription initiation"/>
    <property type="evidence" value="ECO:0007669"/>
    <property type="project" value="InterPro"/>
</dbReference>
<evidence type="ECO:0000256" key="3">
    <source>
        <dbReference type="ARBA" id="ARBA00023082"/>
    </source>
</evidence>
<dbReference type="Proteomes" id="UP000244932">
    <property type="component" value="Unassembled WGS sequence"/>
</dbReference>
<dbReference type="AlphaFoldDB" id="A0A2R8ACG7"/>
<evidence type="ECO:0000259" key="6">
    <source>
        <dbReference type="Pfam" id="PF04542"/>
    </source>
</evidence>
<comment type="similarity">
    <text evidence="1">Belongs to the sigma-70 factor family. ECF subfamily.</text>
</comment>
<dbReference type="InterPro" id="IPR013324">
    <property type="entry name" value="RNA_pol_sigma_r3/r4-like"/>
</dbReference>
<reference evidence="8 9" key="1">
    <citation type="submission" date="2018-03" db="EMBL/GenBank/DDBJ databases">
        <authorList>
            <person name="Keele B.F."/>
        </authorList>
    </citation>
    <scope>NUCLEOTIDE SEQUENCE [LARGE SCALE GENOMIC DNA]</scope>
    <source>
        <strain evidence="8 9">CeCT 8812</strain>
    </source>
</reference>
<dbReference type="Gene3D" id="1.10.1740.10">
    <property type="match status" value="1"/>
</dbReference>
<evidence type="ECO:0000313" key="9">
    <source>
        <dbReference type="Proteomes" id="UP000244932"/>
    </source>
</evidence>
<dbReference type="PANTHER" id="PTHR43133">
    <property type="entry name" value="RNA POLYMERASE ECF-TYPE SIGMA FACTO"/>
    <property type="match status" value="1"/>
</dbReference>
<dbReference type="Pfam" id="PF04542">
    <property type="entry name" value="Sigma70_r2"/>
    <property type="match status" value="1"/>
</dbReference>
<dbReference type="InterPro" id="IPR013325">
    <property type="entry name" value="RNA_pol_sigma_r2"/>
</dbReference>
<evidence type="ECO:0000256" key="4">
    <source>
        <dbReference type="ARBA" id="ARBA00023125"/>
    </source>
</evidence>
<accession>A0A2R8ACG7</accession>
<dbReference type="SUPFAM" id="SSF88659">
    <property type="entry name" value="Sigma3 and sigma4 domains of RNA polymerase sigma factors"/>
    <property type="match status" value="1"/>
</dbReference>
<dbReference type="InterPro" id="IPR007627">
    <property type="entry name" value="RNA_pol_sigma70_r2"/>
</dbReference>
<dbReference type="GO" id="GO:0003677">
    <property type="term" value="F:DNA binding"/>
    <property type="evidence" value="ECO:0007669"/>
    <property type="project" value="UniProtKB-KW"/>
</dbReference>
<keyword evidence="5" id="KW-0804">Transcription</keyword>
<keyword evidence="2" id="KW-0805">Transcription regulation</keyword>